<gene>
    <name evidence="2" type="ORF">HDA36_003782</name>
</gene>
<keyword evidence="1" id="KW-0472">Membrane</keyword>
<organism evidence="2 3">
    <name type="scientific">Nocardiopsis composta</name>
    <dbReference type="NCBI Taxonomy" id="157465"/>
    <lineage>
        <taxon>Bacteria</taxon>
        <taxon>Bacillati</taxon>
        <taxon>Actinomycetota</taxon>
        <taxon>Actinomycetes</taxon>
        <taxon>Streptosporangiales</taxon>
        <taxon>Nocardiopsidaceae</taxon>
        <taxon>Nocardiopsis</taxon>
    </lineage>
</organism>
<keyword evidence="1" id="KW-0812">Transmembrane</keyword>
<keyword evidence="1" id="KW-1133">Transmembrane helix</keyword>
<proteinExistence type="predicted"/>
<dbReference type="Proteomes" id="UP000572635">
    <property type="component" value="Unassembled WGS sequence"/>
</dbReference>
<keyword evidence="3" id="KW-1185">Reference proteome</keyword>
<evidence type="ECO:0000313" key="3">
    <source>
        <dbReference type="Proteomes" id="UP000572635"/>
    </source>
</evidence>
<reference evidence="2 3" key="1">
    <citation type="submission" date="2020-08" db="EMBL/GenBank/DDBJ databases">
        <title>Sequencing the genomes of 1000 actinobacteria strains.</title>
        <authorList>
            <person name="Klenk H.-P."/>
        </authorList>
    </citation>
    <scope>NUCLEOTIDE SEQUENCE [LARGE SCALE GENOMIC DNA]</scope>
    <source>
        <strain evidence="2 3">DSM 44551</strain>
    </source>
</reference>
<name>A0A7W8QPV2_9ACTN</name>
<dbReference type="RefSeq" id="WP_184393671.1">
    <property type="nucleotide sequence ID" value="NZ_BAAAJD010000075.1"/>
</dbReference>
<sequence length="323" mass="33647">MGAEGTGGGVGHRSAPVGRAVAAAALVGLGWPAVLLLPATGMLMPFTDKPHAWDGGETAAVIVPSLGAPALEVLPVAWLLRRLRVPSPLAVAATGLLLACPVAVGLVAVASAELRPDLTALTAVLASVTGAVTFALVVRHSFVRPRLRAIALAGAVVLAVGAPTVLLWPVAEEVEETAADFDAFPGTMVVMDREGWEMTEAAAVGDSYLEITYRSTGKNPRTLQVTGYADPDYDDFGDPCADLERVGCEDKGAAVLKHSDTGPELFTEYGGTPVTVQAPTWLPDAREADLLAAAEHLREPTPAEREELRDAALWEQVDRGLPG</sequence>
<evidence type="ECO:0000313" key="2">
    <source>
        <dbReference type="EMBL" id="MBB5433698.1"/>
    </source>
</evidence>
<dbReference type="EMBL" id="JACHDB010000001">
    <property type="protein sequence ID" value="MBB5433698.1"/>
    <property type="molecule type" value="Genomic_DNA"/>
</dbReference>
<accession>A0A7W8QPV2</accession>
<evidence type="ECO:0000256" key="1">
    <source>
        <dbReference type="SAM" id="Phobius"/>
    </source>
</evidence>
<feature type="transmembrane region" description="Helical" evidence="1">
    <location>
        <begin position="59"/>
        <end position="80"/>
    </location>
</feature>
<feature type="transmembrane region" description="Helical" evidence="1">
    <location>
        <begin position="150"/>
        <end position="171"/>
    </location>
</feature>
<feature type="transmembrane region" description="Helical" evidence="1">
    <location>
        <begin position="20"/>
        <end position="39"/>
    </location>
</feature>
<comment type="caution">
    <text evidence="2">The sequence shown here is derived from an EMBL/GenBank/DDBJ whole genome shotgun (WGS) entry which is preliminary data.</text>
</comment>
<dbReference type="AlphaFoldDB" id="A0A7W8QPV2"/>
<protein>
    <submittedName>
        <fullName evidence="2">Uncharacterized protein</fullName>
    </submittedName>
</protein>
<feature type="transmembrane region" description="Helical" evidence="1">
    <location>
        <begin position="89"/>
        <end position="112"/>
    </location>
</feature>
<feature type="transmembrane region" description="Helical" evidence="1">
    <location>
        <begin position="118"/>
        <end position="138"/>
    </location>
</feature>